<evidence type="ECO:0000256" key="1">
    <source>
        <dbReference type="ARBA" id="ARBA00005889"/>
    </source>
</evidence>
<dbReference type="InterPro" id="IPR031052">
    <property type="entry name" value="FHY3/FAR1"/>
</dbReference>
<dbReference type="SMART" id="SM00575">
    <property type="entry name" value="ZnF_PMZ"/>
    <property type="match status" value="1"/>
</dbReference>
<name>A0ABR0UPD2_REHGL</name>
<dbReference type="Pfam" id="PF14223">
    <property type="entry name" value="Retrotran_gag_2"/>
    <property type="match status" value="1"/>
</dbReference>
<keyword evidence="6" id="KW-0539">Nucleus</keyword>
<evidence type="ECO:0000313" key="9">
    <source>
        <dbReference type="Proteomes" id="UP001318860"/>
    </source>
</evidence>
<evidence type="ECO:0000256" key="4">
    <source>
        <dbReference type="ARBA" id="ARBA00022833"/>
    </source>
</evidence>
<accession>A0ABR0UPD2</accession>
<dbReference type="InterPro" id="IPR004330">
    <property type="entry name" value="FAR1_DNA_bnd_dom"/>
</dbReference>
<keyword evidence="4 6" id="KW-0862">Zinc</keyword>
<evidence type="ECO:0000259" key="7">
    <source>
        <dbReference type="PROSITE" id="PS50966"/>
    </source>
</evidence>
<dbReference type="EMBL" id="JABTTQ020002391">
    <property type="protein sequence ID" value="KAK6124538.1"/>
    <property type="molecule type" value="Genomic_DNA"/>
</dbReference>
<dbReference type="Pfam" id="PF10551">
    <property type="entry name" value="MULE"/>
    <property type="match status" value="1"/>
</dbReference>
<comment type="function">
    <text evidence="6">Putative transcription activator involved in regulating light control of development.</text>
</comment>
<gene>
    <name evidence="8" type="ORF">DH2020_041723</name>
</gene>
<dbReference type="Proteomes" id="UP001318860">
    <property type="component" value="Unassembled WGS sequence"/>
</dbReference>
<comment type="similarity">
    <text evidence="1 6">Belongs to the FHY3/FAR1 family.</text>
</comment>
<sequence length="810" mass="93462">MNEGSKISDHLSTLNGIISELEAIGVKIEDEDKALRLILSLPHSYEHMKPILMYGKETLIFAKVTGKLLSEERRLMSDGRTSTENSVAVAVSKRRKKDSKNVVCWKCGEPGHTKRSLLNRGHKPALRKRLKLIIEACFFMSKTVWMKKQQCPCGDWKCFVTYEGDTEETNMGSQSIKNDSGTIETMVSPYVGMVFKSDDEAFEYYGNFARKNGFSIRKERSRLSPQLGVYKRDFVCYRSGFAPARKKQMGEHQRDRKSVRCGCDAKMYLSKEVVDGVSQWFVVQFSNVHNHELLEDDQVRLLPAYRKIQEADQERILLLSKAGFPIHRIVKVLELEKGIQGGQLSFLERDVRNFIQNRKKAVQENDALLTEKRENDTVDLLEACKANKEADPYFVYDVTVDENDKVENVAWSFGDSVHAYEMFGDVVYFDSTYRSVTYGMHFGAWLGINNHGKILLFGCALLQDEAPRSFAWTLQAFLRFMKGRYPQTIITDIDPGLREAIRSESPNTKHVISLYNILPRISSWFSVPLGSRFPEFKFEVEELCHLESTDEFEFRWNQMVSHYGINSDKHIALLFSLRMCWALPYTRGYFLARMDSISYWKSVDAFLKGLIKTQTCLRGFLEQIGLSSNYKMQSHEEAQYMHLKTCLPIEEHARSILTPFAFNGIQQEMVLALLYAASEMSNGSYLVRHFKKVDGERLVIWIPEDEQIHCSCKEFESTGILCRHALRVLLFKNYFQIPSKYLLNRWRQESSLFSNSKQIPLFSEAMLTKERSDFVHTELKKELTRLISQVRDMPAVNEVAMDVNLSPTVL</sequence>
<evidence type="ECO:0000256" key="2">
    <source>
        <dbReference type="ARBA" id="ARBA00022723"/>
    </source>
</evidence>
<dbReference type="Pfam" id="PF26175">
    <property type="entry name" value="HTH_FAR1"/>
    <property type="match status" value="1"/>
</dbReference>
<dbReference type="InterPro" id="IPR006564">
    <property type="entry name" value="Znf_PMZ"/>
</dbReference>
<evidence type="ECO:0000256" key="3">
    <source>
        <dbReference type="ARBA" id="ARBA00022771"/>
    </source>
</evidence>
<feature type="domain" description="SWIM-type" evidence="7">
    <location>
        <begin position="698"/>
        <end position="733"/>
    </location>
</feature>
<reference evidence="8 9" key="1">
    <citation type="journal article" date="2021" name="Comput. Struct. Biotechnol. J.">
        <title>De novo genome assembly of the potent medicinal plant Rehmannia glutinosa using nanopore technology.</title>
        <authorList>
            <person name="Ma L."/>
            <person name="Dong C."/>
            <person name="Song C."/>
            <person name="Wang X."/>
            <person name="Zheng X."/>
            <person name="Niu Y."/>
            <person name="Chen S."/>
            <person name="Feng W."/>
        </authorList>
    </citation>
    <scope>NUCLEOTIDE SEQUENCE [LARGE SCALE GENOMIC DNA]</scope>
    <source>
        <strain evidence="8">DH-2019</strain>
    </source>
</reference>
<dbReference type="InterPro" id="IPR058778">
    <property type="entry name" value="HTH_FAR1-11-like"/>
</dbReference>
<organism evidence="8 9">
    <name type="scientific">Rehmannia glutinosa</name>
    <name type="common">Chinese foxglove</name>
    <dbReference type="NCBI Taxonomy" id="99300"/>
    <lineage>
        <taxon>Eukaryota</taxon>
        <taxon>Viridiplantae</taxon>
        <taxon>Streptophyta</taxon>
        <taxon>Embryophyta</taxon>
        <taxon>Tracheophyta</taxon>
        <taxon>Spermatophyta</taxon>
        <taxon>Magnoliopsida</taxon>
        <taxon>eudicotyledons</taxon>
        <taxon>Gunneridae</taxon>
        <taxon>Pentapetalae</taxon>
        <taxon>asterids</taxon>
        <taxon>lamiids</taxon>
        <taxon>Lamiales</taxon>
        <taxon>Orobanchaceae</taxon>
        <taxon>Rehmannieae</taxon>
        <taxon>Rehmannia</taxon>
    </lineage>
</organism>
<keyword evidence="3 5" id="KW-0863">Zinc-finger</keyword>
<evidence type="ECO:0000256" key="5">
    <source>
        <dbReference type="PROSITE-ProRule" id="PRU00325"/>
    </source>
</evidence>
<keyword evidence="9" id="KW-1185">Reference proteome</keyword>
<evidence type="ECO:0000256" key="6">
    <source>
        <dbReference type="RuleBase" id="RU367018"/>
    </source>
</evidence>
<evidence type="ECO:0000313" key="8">
    <source>
        <dbReference type="EMBL" id="KAK6124538.1"/>
    </source>
</evidence>
<dbReference type="Pfam" id="PF04434">
    <property type="entry name" value="SWIM"/>
    <property type="match status" value="1"/>
</dbReference>
<comment type="caution">
    <text evidence="8">The sequence shown here is derived from an EMBL/GenBank/DDBJ whole genome shotgun (WGS) entry which is preliminary data.</text>
</comment>
<keyword evidence="2 6" id="KW-0479">Metal-binding</keyword>
<protein>
    <recommendedName>
        <fullName evidence="6">Protein FAR1-RELATED SEQUENCE</fullName>
    </recommendedName>
</protein>
<proteinExistence type="inferred from homology"/>
<dbReference type="PANTHER" id="PTHR31669">
    <property type="entry name" value="PROTEIN FAR1-RELATED SEQUENCE 10-RELATED"/>
    <property type="match status" value="1"/>
</dbReference>
<dbReference type="InterPro" id="IPR018289">
    <property type="entry name" value="MULE_transposase_dom"/>
</dbReference>
<dbReference type="InterPro" id="IPR007527">
    <property type="entry name" value="Znf_SWIM"/>
</dbReference>
<comment type="subcellular location">
    <subcellularLocation>
        <location evidence="6">Nucleus</location>
    </subcellularLocation>
</comment>
<dbReference type="PANTHER" id="PTHR31669:SF174">
    <property type="entry name" value="PROTEIN FAR1-RELATED SEQUENCE 10-RELATED"/>
    <property type="match status" value="1"/>
</dbReference>
<dbReference type="Pfam" id="PF03101">
    <property type="entry name" value="FAR1"/>
    <property type="match status" value="1"/>
</dbReference>
<dbReference type="PROSITE" id="PS50966">
    <property type="entry name" value="ZF_SWIM"/>
    <property type="match status" value="1"/>
</dbReference>